<accession>A0ABR3ENG0</accession>
<keyword evidence="3" id="KW-1185">Reference proteome</keyword>
<organism evidence="2 3">
    <name type="scientific">Marasmius crinis-equi</name>
    <dbReference type="NCBI Taxonomy" id="585013"/>
    <lineage>
        <taxon>Eukaryota</taxon>
        <taxon>Fungi</taxon>
        <taxon>Dikarya</taxon>
        <taxon>Basidiomycota</taxon>
        <taxon>Agaricomycotina</taxon>
        <taxon>Agaricomycetes</taxon>
        <taxon>Agaricomycetidae</taxon>
        <taxon>Agaricales</taxon>
        <taxon>Marasmiineae</taxon>
        <taxon>Marasmiaceae</taxon>
        <taxon>Marasmius</taxon>
    </lineage>
</organism>
<evidence type="ECO:0000313" key="2">
    <source>
        <dbReference type="EMBL" id="KAL0564431.1"/>
    </source>
</evidence>
<proteinExistence type="predicted"/>
<gene>
    <name evidence="2" type="ORF">V5O48_017617</name>
</gene>
<feature type="region of interest" description="Disordered" evidence="1">
    <location>
        <begin position="175"/>
        <end position="199"/>
    </location>
</feature>
<dbReference type="Proteomes" id="UP001465976">
    <property type="component" value="Unassembled WGS sequence"/>
</dbReference>
<evidence type="ECO:0000256" key="1">
    <source>
        <dbReference type="SAM" id="MobiDB-lite"/>
    </source>
</evidence>
<name>A0ABR3ENG0_9AGAR</name>
<comment type="caution">
    <text evidence="2">The sequence shown here is derived from an EMBL/GenBank/DDBJ whole genome shotgun (WGS) entry which is preliminary data.</text>
</comment>
<dbReference type="EMBL" id="JBAHYK010002788">
    <property type="protein sequence ID" value="KAL0564431.1"/>
    <property type="molecule type" value="Genomic_DNA"/>
</dbReference>
<evidence type="ECO:0000313" key="3">
    <source>
        <dbReference type="Proteomes" id="UP001465976"/>
    </source>
</evidence>
<sequence>MADSSESEQILQGFRLHYQQFYQSVQAANSFDNPDVFLFQMLGDNLQSFLDIAAEVFLHQNFLSNGIFSSDPWPHLKQNQNVFTNPDEYRQLQTSLQTMILEIRVLRERAEEATHSGRPVLVQQISDGTQGRPSIHINPIFLAWAYTERTTTGIAHFLGVSRSTVHAQLLAHGIVQPGHNPFPEEDSEEEDHTPSASQNEDFLALPVTDPEPHSNPGSSHLSSISDADLDHLLLGLRVHYPRAGAKTLQGMLRSLDHRVGYNCIRQSLSRIDPVHHVFEHIIIR</sequence>
<reference evidence="2 3" key="1">
    <citation type="submission" date="2024-02" db="EMBL/GenBank/DDBJ databases">
        <title>A draft genome for the cacao thread blight pathogen Marasmius crinis-equi.</title>
        <authorList>
            <person name="Cohen S.P."/>
            <person name="Baruah I.K."/>
            <person name="Amoako-Attah I."/>
            <person name="Bukari Y."/>
            <person name="Meinhardt L.W."/>
            <person name="Bailey B.A."/>
        </authorList>
    </citation>
    <scope>NUCLEOTIDE SEQUENCE [LARGE SCALE GENOMIC DNA]</scope>
    <source>
        <strain evidence="2 3">GH-76</strain>
    </source>
</reference>
<protein>
    <submittedName>
        <fullName evidence="2">Uncharacterized protein</fullName>
    </submittedName>
</protein>